<evidence type="ECO:0000313" key="8">
    <source>
        <dbReference type="EMBL" id="ORY43442.1"/>
    </source>
</evidence>
<dbReference type="Proteomes" id="UP000193642">
    <property type="component" value="Unassembled WGS sequence"/>
</dbReference>
<accession>A0A1Y2C8T3</accession>
<comment type="caution">
    <text evidence="8">The sequence shown here is derived from an EMBL/GenBank/DDBJ whole genome shotgun (WGS) entry which is preliminary data.</text>
</comment>
<keyword evidence="5" id="KW-0521">NADP</keyword>
<keyword evidence="4" id="KW-0274">FAD</keyword>
<dbReference type="SUPFAM" id="SSF51905">
    <property type="entry name" value="FAD/NAD(P)-binding domain"/>
    <property type="match status" value="2"/>
</dbReference>
<gene>
    <name evidence="8" type="ORF">BCR33DRAFT_717650</name>
</gene>
<evidence type="ECO:0000256" key="3">
    <source>
        <dbReference type="ARBA" id="ARBA00022630"/>
    </source>
</evidence>
<dbReference type="GO" id="GO:0050660">
    <property type="term" value="F:flavin adenine dinucleotide binding"/>
    <property type="evidence" value="ECO:0007669"/>
    <property type="project" value="InterPro"/>
</dbReference>
<comment type="cofactor">
    <cofactor evidence="1">
        <name>FAD</name>
        <dbReference type="ChEBI" id="CHEBI:57692"/>
    </cofactor>
</comment>
<reference evidence="8 9" key="1">
    <citation type="submission" date="2016-07" db="EMBL/GenBank/DDBJ databases">
        <title>Pervasive Adenine N6-methylation of Active Genes in Fungi.</title>
        <authorList>
            <consortium name="DOE Joint Genome Institute"/>
            <person name="Mondo S.J."/>
            <person name="Dannebaum R.O."/>
            <person name="Kuo R.C."/>
            <person name="Labutti K."/>
            <person name="Haridas S."/>
            <person name="Kuo A."/>
            <person name="Salamov A."/>
            <person name="Ahrendt S.R."/>
            <person name="Lipzen A."/>
            <person name="Sullivan W."/>
            <person name="Andreopoulos W.B."/>
            <person name="Clum A."/>
            <person name="Lindquist E."/>
            <person name="Daum C."/>
            <person name="Ramamoorthy G.K."/>
            <person name="Gryganskyi A."/>
            <person name="Culley D."/>
            <person name="Magnuson J.K."/>
            <person name="James T.Y."/>
            <person name="O'Malley M.A."/>
            <person name="Stajich J.E."/>
            <person name="Spatafora J.W."/>
            <person name="Visel A."/>
            <person name="Grigoriev I.V."/>
        </authorList>
    </citation>
    <scope>NUCLEOTIDE SEQUENCE [LARGE SCALE GENOMIC DNA]</scope>
    <source>
        <strain evidence="8 9">JEL800</strain>
    </source>
</reference>
<protein>
    <submittedName>
        <fullName evidence="8">FAD/NAD(P)-binding domain-containing protein</fullName>
    </submittedName>
</protein>
<dbReference type="Pfam" id="PF00743">
    <property type="entry name" value="FMO-like"/>
    <property type="match status" value="2"/>
</dbReference>
<dbReference type="GO" id="GO:0004499">
    <property type="term" value="F:N,N-dimethylaniline monooxygenase activity"/>
    <property type="evidence" value="ECO:0007669"/>
    <property type="project" value="InterPro"/>
</dbReference>
<dbReference type="InterPro" id="IPR000960">
    <property type="entry name" value="Flavin_mOase"/>
</dbReference>
<evidence type="ECO:0000256" key="4">
    <source>
        <dbReference type="ARBA" id="ARBA00022827"/>
    </source>
</evidence>
<dbReference type="Gene3D" id="3.50.50.60">
    <property type="entry name" value="FAD/NAD(P)-binding domain"/>
    <property type="match status" value="2"/>
</dbReference>
<dbReference type="AlphaFoldDB" id="A0A1Y2C8T3"/>
<keyword evidence="6" id="KW-0560">Oxidoreductase</keyword>
<sequence length="417" mass="47205">MTKSVAIIGGGAGGLISAAVMRRRGLKVAVFEAAADVGGVWRYTKPSTSTPMYQSLNSNLPKEIMAFGPDYPFDYSMNSFVSHEDVLKYLTDFVEDNNLRECISFNSRVSSISKNGDSWLLHIENHKEPLLFDAVVIANGHYNRPFTPSIPGLSTFSGNQSHSIDYDTPQPFTAKRVLIIGSKSSGTDTAREISHHAHSVYVSDRSLPPETPTLTHSNNIHHLPAVSHISNSTIHFQNGTTTEIDEILWCTGYLYEFPFLSSRPPSRRVDNLYHHLFSIDDNSMAFLGLPYTVIPFPLMRLQAEWLASVWTNSVALPSLNDQKDWLKQDLESKQSDLEGYHFWGPQQWSYFRMMAREAGILSEEWEDWMTVAAEIWEHVGKSRPKVPGGADTYRRNQYRIHGPRKWSVLEESVDYNN</sequence>
<dbReference type="InterPro" id="IPR050346">
    <property type="entry name" value="FMO-like"/>
</dbReference>
<name>A0A1Y2C8T3_9FUNG</name>
<dbReference type="PIRSF" id="PIRSF000332">
    <property type="entry name" value="FMO"/>
    <property type="match status" value="1"/>
</dbReference>
<dbReference type="InterPro" id="IPR020946">
    <property type="entry name" value="Flavin_mOase-like"/>
</dbReference>
<dbReference type="OrthoDB" id="66881at2759"/>
<evidence type="ECO:0000313" key="9">
    <source>
        <dbReference type="Proteomes" id="UP000193642"/>
    </source>
</evidence>
<dbReference type="STRING" id="329046.A0A1Y2C8T3"/>
<evidence type="ECO:0000256" key="6">
    <source>
        <dbReference type="ARBA" id="ARBA00023002"/>
    </source>
</evidence>
<dbReference type="EMBL" id="MCGO01000025">
    <property type="protein sequence ID" value="ORY43442.1"/>
    <property type="molecule type" value="Genomic_DNA"/>
</dbReference>
<keyword evidence="7" id="KW-0503">Monooxygenase</keyword>
<dbReference type="FunFam" id="3.50.50.60:FF:000138">
    <property type="entry name" value="Flavin-containing monooxygenase"/>
    <property type="match status" value="1"/>
</dbReference>
<organism evidence="8 9">
    <name type="scientific">Rhizoclosmatium globosum</name>
    <dbReference type="NCBI Taxonomy" id="329046"/>
    <lineage>
        <taxon>Eukaryota</taxon>
        <taxon>Fungi</taxon>
        <taxon>Fungi incertae sedis</taxon>
        <taxon>Chytridiomycota</taxon>
        <taxon>Chytridiomycota incertae sedis</taxon>
        <taxon>Chytridiomycetes</taxon>
        <taxon>Chytridiales</taxon>
        <taxon>Chytriomycetaceae</taxon>
        <taxon>Rhizoclosmatium</taxon>
    </lineage>
</organism>
<keyword evidence="9" id="KW-1185">Reference proteome</keyword>
<dbReference type="PANTHER" id="PTHR23023">
    <property type="entry name" value="DIMETHYLANILINE MONOOXYGENASE"/>
    <property type="match status" value="1"/>
</dbReference>
<evidence type="ECO:0000256" key="1">
    <source>
        <dbReference type="ARBA" id="ARBA00001974"/>
    </source>
</evidence>
<evidence type="ECO:0000256" key="5">
    <source>
        <dbReference type="ARBA" id="ARBA00022857"/>
    </source>
</evidence>
<evidence type="ECO:0000256" key="2">
    <source>
        <dbReference type="ARBA" id="ARBA00009183"/>
    </source>
</evidence>
<comment type="similarity">
    <text evidence="2">Belongs to the FMO family.</text>
</comment>
<proteinExistence type="inferred from homology"/>
<dbReference type="GO" id="GO:0050661">
    <property type="term" value="F:NADP binding"/>
    <property type="evidence" value="ECO:0007669"/>
    <property type="project" value="InterPro"/>
</dbReference>
<keyword evidence="3" id="KW-0285">Flavoprotein</keyword>
<dbReference type="InterPro" id="IPR036188">
    <property type="entry name" value="FAD/NAD-bd_sf"/>
</dbReference>
<evidence type="ECO:0000256" key="7">
    <source>
        <dbReference type="ARBA" id="ARBA00023033"/>
    </source>
</evidence>
<dbReference type="PRINTS" id="PR00370">
    <property type="entry name" value="FMOXYGENASE"/>
</dbReference>